<feature type="compositionally biased region" description="Basic and acidic residues" evidence="1">
    <location>
        <begin position="559"/>
        <end position="570"/>
    </location>
</feature>
<feature type="compositionally biased region" description="Basic and acidic residues" evidence="1">
    <location>
        <begin position="496"/>
        <end position="512"/>
    </location>
</feature>
<feature type="compositionally biased region" description="Polar residues" evidence="1">
    <location>
        <begin position="529"/>
        <end position="538"/>
    </location>
</feature>
<proteinExistence type="predicted"/>
<keyword evidence="3" id="KW-1185">Reference proteome</keyword>
<dbReference type="AlphaFoldDB" id="D8Q3B1"/>
<dbReference type="RefSeq" id="XP_003032558.1">
    <property type="nucleotide sequence ID" value="XM_003032512.1"/>
</dbReference>
<sequence length="960" mass="110562">MTFYFFLALGVDAPPLQIHHFEHGDTWVAIGGSYEDLLKSPRLERLRHPAEREDGPGPRWIVIPFLWRPYGPSTILSDRDPVAPLLWKPDFLDLQTNREGSRISEDKARQMRTAARAFIQIAEQLRNSAPPAFFLRDSTRIKPVDVDFWGIGDRGRADAVINDTRKFTTAAMDNVSFVAWFTLNFRGWEEALSSEQRKIVRDCRFEERPKKGCLINLLVDYPVANFESWIKHKVPIYYIFTEAMYHLDRFVRVRPDIIQDYWERRQCQNAEEDIKDFYRLVEPATIEYDDFFQQRLLRRTLVDTPRITYHPQATYSVQICQGYRPYITRNATLIKLLLERYEAMVRPETPNKVRLARWAAREPYRGPEDEREYTMDPGTTGLPDHLPFPGKSFDRESQWVENDYLALRELFKLSFAPKPGEVYDLEGGRSSFPLEEGGGLREFEKELVARAIYEGKKRPEDYREFHDWEVGWEGQVDWVLSITKTASTVSEDTEMGDPRPLEEGELSDRSDGSSEGTDEFSTAPAGRLSLSQRITDPTTGEPVAPVGLEAQLSSPSSTDWRRGRQTRWDEESSDEEGTPASSVASSGRVWRAERRSASPVRAPRLADPGRTSSKVYSEGHVRWKEVEKEFWVQLDELAHRMTAARGPYVRDDLRRPRIEWDDDFVARGLLHVHSWEDRIRLLLYAIYHRSLRSPIHMLDFVVEKGMKISFLVPRDPIPTLAQIGTRNPPSSTLFAPLTGRTPIEVFRLWESQLEGPALAKSHFAAFLAEGGTVAYVVRHYAREYLNYAGSGVSPESRAYTLNSFPLPAGKFGGNYFVVRDVAEDTELAAIGGQVANPREEMNPYYVLPPTETFDAKEWDIGTGEWGDAEEAYLNEVLHRWKTGKETKLRTATQWAKHAGMWAHAYKQRRPEEAKRARVPMGSECEEWCKKLEEAFGISLEFRKVADLVKPLKAKNLRQFR</sequence>
<feature type="region of interest" description="Disordered" evidence="1">
    <location>
        <begin position="487"/>
        <end position="611"/>
    </location>
</feature>
<gene>
    <name evidence="2" type="ORF">SCHCODRAFT_234002</name>
</gene>
<dbReference type="KEGG" id="scm:SCHCO_0234002"/>
<evidence type="ECO:0000313" key="3">
    <source>
        <dbReference type="Proteomes" id="UP000007431"/>
    </source>
</evidence>
<dbReference type="InParanoid" id="D8Q3B1"/>
<dbReference type="Proteomes" id="UP000007431">
    <property type="component" value="Unassembled WGS sequence"/>
</dbReference>
<organism evidence="3">
    <name type="scientific">Schizophyllum commune (strain H4-8 / FGSC 9210)</name>
    <name type="common">Split gill fungus</name>
    <dbReference type="NCBI Taxonomy" id="578458"/>
    <lineage>
        <taxon>Eukaryota</taxon>
        <taxon>Fungi</taxon>
        <taxon>Dikarya</taxon>
        <taxon>Basidiomycota</taxon>
        <taxon>Agaricomycotina</taxon>
        <taxon>Agaricomycetes</taxon>
        <taxon>Agaricomycetidae</taxon>
        <taxon>Agaricales</taxon>
        <taxon>Schizophyllaceae</taxon>
        <taxon>Schizophyllum</taxon>
    </lineage>
</organism>
<dbReference type="GeneID" id="9595202"/>
<protein>
    <submittedName>
        <fullName evidence="2">Uncharacterized protein</fullName>
    </submittedName>
</protein>
<name>D8Q3B1_SCHCM</name>
<reference evidence="2 3" key="1">
    <citation type="journal article" date="2010" name="Nat. Biotechnol.">
        <title>Genome sequence of the model mushroom Schizophyllum commune.</title>
        <authorList>
            <person name="Ohm R.A."/>
            <person name="de Jong J.F."/>
            <person name="Lugones L.G."/>
            <person name="Aerts A."/>
            <person name="Kothe E."/>
            <person name="Stajich J.E."/>
            <person name="de Vries R.P."/>
            <person name="Record E."/>
            <person name="Levasseur A."/>
            <person name="Baker S.E."/>
            <person name="Bartholomew K.A."/>
            <person name="Coutinho P.M."/>
            <person name="Erdmann S."/>
            <person name="Fowler T.J."/>
            <person name="Gathman A.C."/>
            <person name="Lombard V."/>
            <person name="Henrissat B."/>
            <person name="Knabe N."/>
            <person name="Kuees U."/>
            <person name="Lilly W.W."/>
            <person name="Lindquist E."/>
            <person name="Lucas S."/>
            <person name="Magnuson J.K."/>
            <person name="Piumi F."/>
            <person name="Raudaskoski M."/>
            <person name="Salamov A."/>
            <person name="Schmutz J."/>
            <person name="Schwarze F.W.M.R."/>
            <person name="vanKuyk P.A."/>
            <person name="Horton J.S."/>
            <person name="Grigoriev I.V."/>
            <person name="Woesten H.A.B."/>
        </authorList>
    </citation>
    <scope>NUCLEOTIDE SEQUENCE [LARGE SCALE GENOMIC DNA]</scope>
    <source>
        <strain evidence="3">H4-8 / FGSC 9210</strain>
    </source>
</reference>
<dbReference type="HOGENOM" id="CLU_311250_0_0_1"/>
<dbReference type="EMBL" id="GL377305">
    <property type="protein sequence ID" value="EFI97655.1"/>
    <property type="molecule type" value="Genomic_DNA"/>
</dbReference>
<evidence type="ECO:0000256" key="1">
    <source>
        <dbReference type="SAM" id="MobiDB-lite"/>
    </source>
</evidence>
<accession>D8Q3B1</accession>
<dbReference type="VEuPathDB" id="FungiDB:SCHCODRAFT_0234002"/>
<dbReference type="OrthoDB" id="3038950at2759"/>
<evidence type="ECO:0000313" key="2">
    <source>
        <dbReference type="EMBL" id="EFI97655.1"/>
    </source>
</evidence>